<dbReference type="KEGG" id="asun:KG104_16210"/>
<dbReference type="GO" id="GO:0005978">
    <property type="term" value="P:glycogen biosynthetic process"/>
    <property type="evidence" value="ECO:0007669"/>
    <property type="project" value="UniProtKB-KW"/>
</dbReference>
<comment type="similarity">
    <text evidence="1">Belongs to the bacterial/plant glucose-1-phosphate adenylyltransferase family.</text>
</comment>
<dbReference type="InterPro" id="IPR011831">
    <property type="entry name" value="ADP-Glc_PPase"/>
</dbReference>
<evidence type="ECO:0000256" key="3">
    <source>
        <dbReference type="ARBA" id="ARBA00022695"/>
    </source>
</evidence>
<feature type="domain" description="Glucose-1-phosphate adenylyltransferase/Bifunctional protein GlmU-like C-terminal hexapeptide" evidence="6">
    <location>
        <begin position="285"/>
        <end position="355"/>
    </location>
</feature>
<dbReference type="SUPFAM" id="SSF51161">
    <property type="entry name" value="Trimeric LpxA-like enzymes"/>
    <property type="match status" value="1"/>
</dbReference>
<evidence type="ECO:0000313" key="7">
    <source>
        <dbReference type="EMBL" id="QWQ35967.1"/>
    </source>
</evidence>
<evidence type="ECO:0000256" key="2">
    <source>
        <dbReference type="ARBA" id="ARBA00022679"/>
    </source>
</evidence>
<dbReference type="Pfam" id="PF00483">
    <property type="entry name" value="NTP_transferase"/>
    <property type="match status" value="1"/>
</dbReference>
<dbReference type="SUPFAM" id="SSF53448">
    <property type="entry name" value="Nucleotide-diphospho-sugar transferases"/>
    <property type="match status" value="1"/>
</dbReference>
<reference evidence="7" key="1">
    <citation type="submission" date="2021-06" db="EMBL/GenBank/DDBJ databases">
        <title>Novel species in genus Arthrobacter.</title>
        <authorList>
            <person name="Zhang G."/>
        </authorList>
    </citation>
    <scope>NUCLEOTIDE SEQUENCE</scope>
    <source>
        <strain evidence="7">Zg-ZUI122</strain>
    </source>
</reference>
<dbReference type="CDD" id="cd04651">
    <property type="entry name" value="LbH_G1P_AT_C"/>
    <property type="match status" value="1"/>
</dbReference>
<protein>
    <submittedName>
        <fullName evidence="7">Glucose-1-phosphate adenylyltransferase</fullName>
    </submittedName>
</protein>
<keyword evidence="8" id="KW-1185">Reference proteome</keyword>
<dbReference type="InterPro" id="IPR056818">
    <property type="entry name" value="GlmU/GlgC-like_hexapep"/>
</dbReference>
<dbReference type="RefSeq" id="WP_207347706.1">
    <property type="nucleotide sequence ID" value="NZ_CP076456.1"/>
</dbReference>
<keyword evidence="3 7" id="KW-0548">Nucleotidyltransferase</keyword>
<organism evidence="7 8">
    <name type="scientific">Arthrobacter sunyaminii</name>
    <dbReference type="NCBI Taxonomy" id="2816859"/>
    <lineage>
        <taxon>Bacteria</taxon>
        <taxon>Bacillati</taxon>
        <taxon>Actinomycetota</taxon>
        <taxon>Actinomycetes</taxon>
        <taxon>Micrococcales</taxon>
        <taxon>Micrococcaceae</taxon>
        <taxon>Arthrobacter</taxon>
    </lineage>
</organism>
<dbReference type="Gene3D" id="2.160.10.10">
    <property type="entry name" value="Hexapeptide repeat proteins"/>
    <property type="match status" value="1"/>
</dbReference>
<dbReference type="AlphaFoldDB" id="A0A975S5G3"/>
<evidence type="ECO:0000259" key="5">
    <source>
        <dbReference type="Pfam" id="PF00483"/>
    </source>
</evidence>
<evidence type="ECO:0000256" key="1">
    <source>
        <dbReference type="ARBA" id="ARBA00010443"/>
    </source>
</evidence>
<dbReference type="InterPro" id="IPR005835">
    <property type="entry name" value="NTP_transferase_dom"/>
</dbReference>
<name>A0A975S5G3_9MICC</name>
<dbReference type="InterPro" id="IPR029044">
    <property type="entry name" value="Nucleotide-diphossugar_trans"/>
</dbReference>
<accession>A0A975S5G3</accession>
<dbReference type="Gene3D" id="3.90.550.10">
    <property type="entry name" value="Spore Coat Polysaccharide Biosynthesis Protein SpsA, Chain A"/>
    <property type="match status" value="1"/>
</dbReference>
<proteinExistence type="inferred from homology"/>
<evidence type="ECO:0000313" key="8">
    <source>
        <dbReference type="Proteomes" id="UP000680588"/>
    </source>
</evidence>
<dbReference type="CDD" id="cd02508">
    <property type="entry name" value="ADP_Glucose_PP"/>
    <property type="match status" value="1"/>
</dbReference>
<dbReference type="InterPro" id="IPR011004">
    <property type="entry name" value="Trimer_LpxA-like_sf"/>
</dbReference>
<evidence type="ECO:0000259" key="6">
    <source>
        <dbReference type="Pfam" id="PF24894"/>
    </source>
</evidence>
<dbReference type="PANTHER" id="PTHR43523:SF2">
    <property type="entry name" value="GLUCOSE-1-PHOSPHATE ADENYLYLTRANSFERASE"/>
    <property type="match status" value="1"/>
</dbReference>
<dbReference type="Proteomes" id="UP000680588">
    <property type="component" value="Chromosome"/>
</dbReference>
<dbReference type="Pfam" id="PF24894">
    <property type="entry name" value="Hexapep_GlmU"/>
    <property type="match status" value="1"/>
</dbReference>
<evidence type="ECO:0000256" key="4">
    <source>
        <dbReference type="ARBA" id="ARBA00023056"/>
    </source>
</evidence>
<keyword evidence="2" id="KW-0808">Transferase</keyword>
<gene>
    <name evidence="7" type="ORF">KG104_16210</name>
</gene>
<dbReference type="PANTHER" id="PTHR43523">
    <property type="entry name" value="GLUCOSE-1-PHOSPHATE ADENYLYLTRANSFERASE-RELATED"/>
    <property type="match status" value="1"/>
</dbReference>
<feature type="domain" description="Nucleotidyl transferase" evidence="5">
    <location>
        <begin position="8"/>
        <end position="257"/>
    </location>
</feature>
<keyword evidence="4" id="KW-0320">Glycogen biosynthesis</keyword>
<dbReference type="GO" id="GO:0008878">
    <property type="term" value="F:glucose-1-phosphate adenylyltransferase activity"/>
    <property type="evidence" value="ECO:0007669"/>
    <property type="project" value="InterPro"/>
</dbReference>
<sequence>MHTPRILTLILAGGTGGRLGSLTDHRAKPAMPVAGSYRLIDVPLSNLHNSGLSDVWIVEQYKPKSLNDHLVSGRPWDLDRTNGGLRVLPPYQGGEGEGFAQGNADALYRQADYIRDYDPDLVLVLSADHLYRLDYREVLATHERSGAALTVVTTKIRRNPSDHGVVEAKDGFVTGFEYKPEKPKTDLVAAEIFLYDAAVLLNAMDELMERDGQLEDYGDQLIPYLVETEKVAEHRLEGYWRDMGTPSSYHEGHMDLIDGRGLDFDDPQWPILSASPRRLPGFAGEAARVSSSLLAPGSRVEGSVRRSVLGAGVLVEAGAEVENCVLLGDVKIRSGAKLRNAIVDAGAVVGGGTELDGAELDPEAAVVVVGADGAVQTPSSPSKG</sequence>
<dbReference type="EMBL" id="CP076456">
    <property type="protein sequence ID" value="QWQ35967.1"/>
    <property type="molecule type" value="Genomic_DNA"/>
</dbReference>